<name>A0A1Y3MDX5_9BACI</name>
<dbReference type="EMBL" id="MWPX01000014">
    <property type="protein sequence ID" value="OUM48276.1"/>
    <property type="molecule type" value="Genomic_DNA"/>
</dbReference>
<sequence>MFKNKKRIVLFIALIVFIASVLYQAICVNNYTEVPGKIIEVNNHDMHIFATGKREDKPVYENWEKTQNELLKISSRTEQIIFPNTKHYIHHEKANGINERIKSWKGELQ</sequence>
<reference evidence="1 2" key="1">
    <citation type="submission" date="2017-02" db="EMBL/GenBank/DDBJ databases">
        <title>Bacillus pseudomycoides isolate FSL K6-0042.</title>
        <authorList>
            <person name="Kovac J."/>
        </authorList>
    </citation>
    <scope>NUCLEOTIDE SEQUENCE [LARGE SCALE GENOMIC DNA]</scope>
    <source>
        <strain evidence="1 2">FSL K6-0042</strain>
    </source>
</reference>
<dbReference type="AlphaFoldDB" id="A0A1Y3MDX5"/>
<dbReference type="RefSeq" id="WP_016115205.1">
    <property type="nucleotide sequence ID" value="NZ_JARHXM010000048.1"/>
</dbReference>
<gene>
    <name evidence="1" type="ORF">BW425_14020</name>
</gene>
<organism evidence="1 2">
    <name type="scientific">Bacillus pseudomycoides</name>
    <dbReference type="NCBI Taxonomy" id="64104"/>
    <lineage>
        <taxon>Bacteria</taxon>
        <taxon>Bacillati</taxon>
        <taxon>Bacillota</taxon>
        <taxon>Bacilli</taxon>
        <taxon>Bacillales</taxon>
        <taxon>Bacillaceae</taxon>
        <taxon>Bacillus</taxon>
        <taxon>Bacillus cereus group</taxon>
    </lineage>
</organism>
<accession>A0A1Y3MDX5</accession>
<protein>
    <submittedName>
        <fullName evidence="1">Uncharacterized protein</fullName>
    </submittedName>
</protein>
<dbReference type="Proteomes" id="UP000195321">
    <property type="component" value="Unassembled WGS sequence"/>
</dbReference>
<evidence type="ECO:0000313" key="2">
    <source>
        <dbReference type="Proteomes" id="UP000195321"/>
    </source>
</evidence>
<proteinExistence type="predicted"/>
<comment type="caution">
    <text evidence="1">The sequence shown here is derived from an EMBL/GenBank/DDBJ whole genome shotgun (WGS) entry which is preliminary data.</text>
</comment>
<evidence type="ECO:0000313" key="1">
    <source>
        <dbReference type="EMBL" id="OUM48276.1"/>
    </source>
</evidence>